<protein>
    <submittedName>
        <fullName evidence="2">Ubiquitin-conjugating enzyme</fullName>
    </submittedName>
</protein>
<dbReference type="OrthoDB" id="6600758at2759"/>
<proteinExistence type="predicted"/>
<gene>
    <name evidence="2" type="ORF">MUK42_20449</name>
</gene>
<dbReference type="Gene3D" id="3.10.110.10">
    <property type="entry name" value="Ubiquitin Conjugating Enzyme"/>
    <property type="match status" value="2"/>
</dbReference>
<evidence type="ECO:0000313" key="3">
    <source>
        <dbReference type="Proteomes" id="UP001055439"/>
    </source>
</evidence>
<name>A0A9E7FT00_9LILI</name>
<dbReference type="EMBL" id="CP097507">
    <property type="protein sequence ID" value="URE01634.1"/>
    <property type="molecule type" value="Genomic_DNA"/>
</dbReference>
<dbReference type="InterPro" id="IPR000608">
    <property type="entry name" value="UBC"/>
</dbReference>
<dbReference type="SUPFAM" id="SSF54495">
    <property type="entry name" value="UBC-like"/>
    <property type="match status" value="1"/>
</dbReference>
<dbReference type="PANTHER" id="PTHR24067">
    <property type="entry name" value="UBIQUITIN-CONJUGATING ENZYME E2"/>
    <property type="match status" value="1"/>
</dbReference>
<dbReference type="AlphaFoldDB" id="A0A9E7FT00"/>
<reference evidence="2" key="1">
    <citation type="submission" date="2022-05" db="EMBL/GenBank/DDBJ databases">
        <title>The Musa troglodytarum L. genome provides insights into the mechanism of non-climacteric behaviour and enrichment of carotenoids.</title>
        <authorList>
            <person name="Wang J."/>
        </authorList>
    </citation>
    <scope>NUCLEOTIDE SEQUENCE</scope>
    <source>
        <tissue evidence="2">Leaf</tissue>
    </source>
</reference>
<dbReference type="InterPro" id="IPR050113">
    <property type="entry name" value="Ub_conjugating_enzyme"/>
</dbReference>
<dbReference type="InterPro" id="IPR016135">
    <property type="entry name" value="UBQ-conjugating_enzyme/RWD"/>
</dbReference>
<dbReference type="SMART" id="SM00212">
    <property type="entry name" value="UBCc"/>
    <property type="match status" value="1"/>
</dbReference>
<sequence length="119" mass="13446">MSGGIARGRLAEERKAWRRNHPHGFVAKPETLPDGSVNLMTWHCTIPGKQGGWRPAITVKQILIGIQDLLDQPNPADPAQTDGYHLFIQDPVEYKRRNSVFNVTYKSAILAFMPPELYH</sequence>
<keyword evidence="3" id="KW-1185">Reference proteome</keyword>
<feature type="domain" description="UBC core" evidence="1">
    <location>
        <begin position="52"/>
        <end position="97"/>
    </location>
</feature>
<dbReference type="Pfam" id="PF00179">
    <property type="entry name" value="UQ_con"/>
    <property type="match status" value="1"/>
</dbReference>
<evidence type="ECO:0000313" key="2">
    <source>
        <dbReference type="EMBL" id="URE01634.1"/>
    </source>
</evidence>
<accession>A0A9E7FT00</accession>
<evidence type="ECO:0000259" key="1">
    <source>
        <dbReference type="Pfam" id="PF00179"/>
    </source>
</evidence>
<organism evidence="2 3">
    <name type="scientific">Musa troglodytarum</name>
    <name type="common">fe'i banana</name>
    <dbReference type="NCBI Taxonomy" id="320322"/>
    <lineage>
        <taxon>Eukaryota</taxon>
        <taxon>Viridiplantae</taxon>
        <taxon>Streptophyta</taxon>
        <taxon>Embryophyta</taxon>
        <taxon>Tracheophyta</taxon>
        <taxon>Spermatophyta</taxon>
        <taxon>Magnoliopsida</taxon>
        <taxon>Liliopsida</taxon>
        <taxon>Zingiberales</taxon>
        <taxon>Musaceae</taxon>
        <taxon>Musa</taxon>
    </lineage>
</organism>
<dbReference type="Proteomes" id="UP001055439">
    <property type="component" value="Chromosome 5"/>
</dbReference>